<keyword evidence="3" id="KW-0813">Transport</keyword>
<feature type="transmembrane region" description="Helical" evidence="9">
    <location>
        <begin position="64"/>
        <end position="87"/>
    </location>
</feature>
<gene>
    <name evidence="11" type="ORF">XFLAVUS301_40930</name>
</gene>
<feature type="transmembrane region" description="Helical" evidence="9">
    <location>
        <begin position="285"/>
        <end position="302"/>
    </location>
</feature>
<dbReference type="InterPro" id="IPR020846">
    <property type="entry name" value="MFS_dom"/>
</dbReference>
<dbReference type="PROSITE" id="PS00217">
    <property type="entry name" value="SUGAR_TRANSPORT_2"/>
    <property type="match status" value="1"/>
</dbReference>
<name>A0A9W6FL36_XANFL</name>
<dbReference type="PROSITE" id="PS00216">
    <property type="entry name" value="SUGAR_TRANSPORT_1"/>
    <property type="match status" value="1"/>
</dbReference>
<keyword evidence="5 9" id="KW-0812">Transmembrane</keyword>
<feature type="transmembrane region" description="Helical" evidence="9">
    <location>
        <begin position="164"/>
        <end position="191"/>
    </location>
</feature>
<dbReference type="Proteomes" id="UP001144397">
    <property type="component" value="Unassembled WGS sequence"/>
</dbReference>
<feature type="transmembrane region" description="Helical" evidence="9">
    <location>
        <begin position="407"/>
        <end position="424"/>
    </location>
</feature>
<evidence type="ECO:0000256" key="6">
    <source>
        <dbReference type="ARBA" id="ARBA00022847"/>
    </source>
</evidence>
<dbReference type="SUPFAM" id="SSF103473">
    <property type="entry name" value="MFS general substrate transporter"/>
    <property type="match status" value="1"/>
</dbReference>
<keyword evidence="6" id="KW-0769">Symport</keyword>
<evidence type="ECO:0000256" key="5">
    <source>
        <dbReference type="ARBA" id="ARBA00022692"/>
    </source>
</evidence>
<keyword evidence="8 9" id="KW-0472">Membrane</keyword>
<dbReference type="FunFam" id="1.20.1250.20:FF:000001">
    <property type="entry name" value="Dicarboxylate MFS transporter"/>
    <property type="match status" value="1"/>
</dbReference>
<evidence type="ECO:0000256" key="9">
    <source>
        <dbReference type="SAM" id="Phobius"/>
    </source>
</evidence>
<evidence type="ECO:0000256" key="8">
    <source>
        <dbReference type="ARBA" id="ARBA00023136"/>
    </source>
</evidence>
<comment type="subcellular location">
    <subcellularLocation>
        <location evidence="1">Cell membrane</location>
        <topology evidence="1">Multi-pass membrane protein</topology>
    </subcellularLocation>
</comment>
<dbReference type="RefSeq" id="WP_394103592.1">
    <property type="nucleotide sequence ID" value="NZ_JBAFUL010000006.1"/>
</dbReference>
<accession>A0A9W6FL36</accession>
<comment type="caution">
    <text evidence="11">The sequence shown here is derived from an EMBL/GenBank/DDBJ whole genome shotgun (WGS) entry which is preliminary data.</text>
</comment>
<dbReference type="AlphaFoldDB" id="A0A9W6FL36"/>
<feature type="transmembrane region" description="Helical" evidence="9">
    <location>
        <begin position="123"/>
        <end position="143"/>
    </location>
</feature>
<feature type="domain" description="Major facilitator superfamily (MFS) profile" evidence="10">
    <location>
        <begin position="27"/>
        <end position="428"/>
    </location>
</feature>
<feature type="transmembrane region" description="Helical" evidence="9">
    <location>
        <begin position="203"/>
        <end position="222"/>
    </location>
</feature>
<feature type="transmembrane region" description="Helical" evidence="9">
    <location>
        <begin position="314"/>
        <end position="336"/>
    </location>
</feature>
<feature type="transmembrane region" description="Helical" evidence="9">
    <location>
        <begin position="342"/>
        <end position="368"/>
    </location>
</feature>
<keyword evidence="7 9" id="KW-1133">Transmembrane helix</keyword>
<dbReference type="EMBL" id="BSDO01000007">
    <property type="protein sequence ID" value="GLI24419.1"/>
    <property type="molecule type" value="Genomic_DNA"/>
</dbReference>
<evidence type="ECO:0000256" key="4">
    <source>
        <dbReference type="ARBA" id="ARBA00022475"/>
    </source>
</evidence>
<dbReference type="InterPro" id="IPR051084">
    <property type="entry name" value="H+-coupled_symporters"/>
</dbReference>
<feature type="transmembrane region" description="Helical" evidence="9">
    <location>
        <begin position="380"/>
        <end position="401"/>
    </location>
</feature>
<dbReference type="GO" id="GO:0015293">
    <property type="term" value="F:symporter activity"/>
    <property type="evidence" value="ECO:0007669"/>
    <property type="project" value="UniProtKB-KW"/>
</dbReference>
<evidence type="ECO:0000256" key="3">
    <source>
        <dbReference type="ARBA" id="ARBA00022448"/>
    </source>
</evidence>
<dbReference type="Pfam" id="PF07690">
    <property type="entry name" value="MFS_1"/>
    <property type="match status" value="1"/>
</dbReference>
<dbReference type="PANTHER" id="PTHR43528">
    <property type="entry name" value="ALPHA-KETOGLUTARATE PERMEASE"/>
    <property type="match status" value="1"/>
</dbReference>
<feature type="transmembrane region" description="Helical" evidence="9">
    <location>
        <begin position="99"/>
        <end position="117"/>
    </location>
</feature>
<dbReference type="Gene3D" id="1.20.1250.20">
    <property type="entry name" value="MFS general substrate transporter like domains"/>
    <property type="match status" value="2"/>
</dbReference>
<evidence type="ECO:0000313" key="11">
    <source>
        <dbReference type="EMBL" id="GLI24419.1"/>
    </source>
</evidence>
<dbReference type="GO" id="GO:0005886">
    <property type="term" value="C:plasma membrane"/>
    <property type="evidence" value="ECO:0007669"/>
    <property type="project" value="UniProtKB-SubCell"/>
</dbReference>
<dbReference type="InterPro" id="IPR011701">
    <property type="entry name" value="MFS"/>
</dbReference>
<feature type="transmembrane region" description="Helical" evidence="9">
    <location>
        <begin position="243"/>
        <end position="265"/>
    </location>
</feature>
<evidence type="ECO:0000256" key="2">
    <source>
        <dbReference type="ARBA" id="ARBA00008240"/>
    </source>
</evidence>
<comment type="similarity">
    <text evidence="2">Belongs to the major facilitator superfamily. Metabolite:H+ Symporter (MHS) family (TC 2.A.1.6) family.</text>
</comment>
<keyword evidence="4" id="KW-1003">Cell membrane</keyword>
<protein>
    <submittedName>
        <fullName evidence="11">MFS transporter</fullName>
    </submittedName>
</protein>
<evidence type="ECO:0000259" key="10">
    <source>
        <dbReference type="PROSITE" id="PS50850"/>
    </source>
</evidence>
<evidence type="ECO:0000256" key="7">
    <source>
        <dbReference type="ARBA" id="ARBA00022989"/>
    </source>
</evidence>
<evidence type="ECO:0000313" key="12">
    <source>
        <dbReference type="Proteomes" id="UP001144397"/>
    </source>
</evidence>
<dbReference type="PROSITE" id="PS50850">
    <property type="entry name" value="MFS"/>
    <property type="match status" value="1"/>
</dbReference>
<dbReference type="InterPro" id="IPR036259">
    <property type="entry name" value="MFS_trans_sf"/>
</dbReference>
<proteinExistence type="inferred from homology"/>
<dbReference type="InterPro" id="IPR005829">
    <property type="entry name" value="Sugar_transporter_CS"/>
</dbReference>
<organism evidence="11 12">
    <name type="scientific">Xanthobacter flavus</name>
    <dbReference type="NCBI Taxonomy" id="281"/>
    <lineage>
        <taxon>Bacteria</taxon>
        <taxon>Pseudomonadati</taxon>
        <taxon>Pseudomonadota</taxon>
        <taxon>Alphaproteobacteria</taxon>
        <taxon>Hyphomicrobiales</taxon>
        <taxon>Xanthobacteraceae</taxon>
        <taxon>Xanthobacter</taxon>
    </lineage>
</organism>
<feature type="transmembrane region" description="Helical" evidence="9">
    <location>
        <begin position="27"/>
        <end position="52"/>
    </location>
</feature>
<dbReference type="PANTHER" id="PTHR43528:SF1">
    <property type="entry name" value="ALPHA-KETOGLUTARATE PERMEASE"/>
    <property type="match status" value="1"/>
</dbReference>
<sequence length="437" mass="46447">MPSGGQFIEPVLEQAAAQARDPRRARAFFAAILCNTLEWYDFAVYGILATHISAAFFPQEDLSAALLAALAVFGVSFVVRPIGGLILGGIGDRRGRKPALLISAGMMAAGALTIALLPPYATIGILAPVLLLAARLVQGFSAGGEWGVANAFLLEWSPEGKRGFWTSFMSVTVAFGSGLASAMAAILSAVLDAEAMADWGWRVPFLFGGLLGFAALWARIGIEETPVYREADRAATLPDNPKANIRSSLLVIGFVIHWTVCYYIFLIYLPLYTKTHAGISAAQSAWSNAISTLVIMCVAPMVGALSDRFGRKPFLLASTIAVILLTLPLFWVITVIPSFELVVAVQMVFGLAIALYSGSAPAVSVELYPARVRSRWSSMSYALAVAIFGGFAPFIAVWLTGALNSPLAPAAYVIAASIVSLLVIRQMPETAHRSITG</sequence>
<reference evidence="11" key="1">
    <citation type="submission" date="2022-12" db="EMBL/GenBank/DDBJ databases">
        <title>Reference genome sequencing for broad-spectrum identification of bacterial and archaeal isolates by mass spectrometry.</title>
        <authorList>
            <person name="Sekiguchi Y."/>
            <person name="Tourlousse D.M."/>
        </authorList>
    </citation>
    <scope>NUCLEOTIDE SEQUENCE</scope>
    <source>
        <strain evidence="11">301</strain>
    </source>
</reference>
<evidence type="ECO:0000256" key="1">
    <source>
        <dbReference type="ARBA" id="ARBA00004651"/>
    </source>
</evidence>